<accession>S8BX72</accession>
<dbReference type="Proteomes" id="UP000015453">
    <property type="component" value="Unassembled WGS sequence"/>
</dbReference>
<evidence type="ECO:0000313" key="2">
    <source>
        <dbReference type="EMBL" id="EPS58944.1"/>
    </source>
</evidence>
<name>S8BX72_9LAMI</name>
<evidence type="ECO:0000313" key="3">
    <source>
        <dbReference type="Proteomes" id="UP000015453"/>
    </source>
</evidence>
<feature type="region of interest" description="Disordered" evidence="1">
    <location>
        <begin position="117"/>
        <end position="141"/>
    </location>
</feature>
<proteinExistence type="predicted"/>
<keyword evidence="3" id="KW-1185">Reference proteome</keyword>
<dbReference type="AlphaFoldDB" id="S8BX72"/>
<sequence length="141" mass="15691">MPNPHIHIHIDSGKERSVGKSVPHTPAATVIEATPEPTGEEVGMNPNYHDDYNTAVAISGTVEEVPPAVTEGQKPLEEIDKQLEETNKKLLALLERQPKLFTVLVTNGCKDDHWKAPYPKPPINQQSVVTRRRSREVATMR</sequence>
<reference evidence="2 3" key="1">
    <citation type="journal article" date="2013" name="BMC Genomics">
        <title>The miniature genome of a carnivorous plant Genlisea aurea contains a low number of genes and short non-coding sequences.</title>
        <authorList>
            <person name="Leushkin E.V."/>
            <person name="Sutormin R.A."/>
            <person name="Nabieva E.R."/>
            <person name="Penin A.A."/>
            <person name="Kondrashov A.S."/>
            <person name="Logacheva M.D."/>
        </authorList>
    </citation>
    <scope>NUCLEOTIDE SEQUENCE [LARGE SCALE GENOMIC DNA]</scope>
</reference>
<comment type="caution">
    <text evidence="2">The sequence shown here is derived from an EMBL/GenBank/DDBJ whole genome shotgun (WGS) entry which is preliminary data.</text>
</comment>
<feature type="region of interest" description="Disordered" evidence="1">
    <location>
        <begin position="1"/>
        <end position="22"/>
    </location>
</feature>
<dbReference type="EMBL" id="AUSU01008773">
    <property type="protein sequence ID" value="EPS58944.1"/>
    <property type="molecule type" value="Genomic_DNA"/>
</dbReference>
<organism evidence="2 3">
    <name type="scientific">Genlisea aurea</name>
    <dbReference type="NCBI Taxonomy" id="192259"/>
    <lineage>
        <taxon>Eukaryota</taxon>
        <taxon>Viridiplantae</taxon>
        <taxon>Streptophyta</taxon>
        <taxon>Embryophyta</taxon>
        <taxon>Tracheophyta</taxon>
        <taxon>Spermatophyta</taxon>
        <taxon>Magnoliopsida</taxon>
        <taxon>eudicotyledons</taxon>
        <taxon>Gunneridae</taxon>
        <taxon>Pentapetalae</taxon>
        <taxon>asterids</taxon>
        <taxon>lamiids</taxon>
        <taxon>Lamiales</taxon>
        <taxon>Lentibulariaceae</taxon>
        <taxon>Genlisea</taxon>
    </lineage>
</organism>
<evidence type="ECO:0000256" key="1">
    <source>
        <dbReference type="SAM" id="MobiDB-lite"/>
    </source>
</evidence>
<gene>
    <name evidence="2" type="ORF">M569_15868</name>
</gene>
<feature type="compositionally biased region" description="Basic and acidic residues" evidence="1">
    <location>
        <begin position="8"/>
        <end position="18"/>
    </location>
</feature>
<protein>
    <submittedName>
        <fullName evidence="2">Uncharacterized protein</fullName>
    </submittedName>
</protein>